<protein>
    <submittedName>
        <fullName evidence="2">Uncharacterized protein</fullName>
    </submittedName>
</protein>
<dbReference type="Proteomes" id="UP001260072">
    <property type="component" value="Unassembled WGS sequence"/>
</dbReference>
<accession>A0ABU1FMX0</accession>
<feature type="transmembrane region" description="Helical" evidence="1">
    <location>
        <begin position="108"/>
        <end position="128"/>
    </location>
</feature>
<keyword evidence="3" id="KW-1185">Reference proteome</keyword>
<organism evidence="2 3">
    <name type="scientific">Agromyces indicus</name>
    <dbReference type="NCBI Taxonomy" id="758919"/>
    <lineage>
        <taxon>Bacteria</taxon>
        <taxon>Bacillati</taxon>
        <taxon>Actinomycetota</taxon>
        <taxon>Actinomycetes</taxon>
        <taxon>Micrococcales</taxon>
        <taxon>Microbacteriaceae</taxon>
        <taxon>Agromyces</taxon>
    </lineage>
</organism>
<keyword evidence="1" id="KW-1133">Transmembrane helix</keyword>
<dbReference type="RefSeq" id="WP_310521121.1">
    <property type="nucleotide sequence ID" value="NZ_BAABBS010000001.1"/>
</dbReference>
<evidence type="ECO:0000256" key="1">
    <source>
        <dbReference type="SAM" id="Phobius"/>
    </source>
</evidence>
<sequence>MNRIHTAALALTAAIAFFVGGWASFAPASFYGSFPGALGQWVSTDGPYNEHLVRDVGAFYLALGAASVAGFAWRSPAVTRVLGLAWTVFGALHLWYHATHLDHLETDAAIGTAVSLTLSLGLGVLLLIPARGGGAGAGVAGTAGFAGAAGLAASARPDARRAHEEVAR</sequence>
<keyword evidence="1" id="KW-0812">Transmembrane</keyword>
<gene>
    <name evidence="2" type="ORF">RH861_11790</name>
</gene>
<feature type="transmembrane region" description="Helical" evidence="1">
    <location>
        <begin position="52"/>
        <end position="71"/>
    </location>
</feature>
<feature type="transmembrane region" description="Helical" evidence="1">
    <location>
        <begin position="78"/>
        <end position="96"/>
    </location>
</feature>
<comment type="caution">
    <text evidence="2">The sequence shown here is derived from an EMBL/GenBank/DDBJ whole genome shotgun (WGS) entry which is preliminary data.</text>
</comment>
<keyword evidence="1" id="KW-0472">Membrane</keyword>
<evidence type="ECO:0000313" key="3">
    <source>
        <dbReference type="Proteomes" id="UP001260072"/>
    </source>
</evidence>
<evidence type="ECO:0000313" key="2">
    <source>
        <dbReference type="EMBL" id="MDR5692741.1"/>
    </source>
</evidence>
<proteinExistence type="predicted"/>
<name>A0ABU1FMX0_9MICO</name>
<dbReference type="EMBL" id="JAVKGS010000003">
    <property type="protein sequence ID" value="MDR5692741.1"/>
    <property type="molecule type" value="Genomic_DNA"/>
</dbReference>
<reference evidence="3" key="1">
    <citation type="submission" date="2023-07" db="EMBL/GenBank/DDBJ databases">
        <title>Description of three actinobacteria isolated from air of manufacturing shop in a pharmaceutical factory.</title>
        <authorList>
            <person name="Zhang D.-F."/>
        </authorList>
    </citation>
    <scope>NUCLEOTIDE SEQUENCE [LARGE SCALE GENOMIC DNA]</scope>
    <source>
        <strain evidence="3">CCTCC AB 2011122</strain>
    </source>
</reference>